<evidence type="ECO:0000256" key="1">
    <source>
        <dbReference type="SAM" id="MobiDB-lite"/>
    </source>
</evidence>
<dbReference type="EMBL" id="DS178308">
    <property type="protein sequence ID" value="EFP87750.1"/>
    <property type="molecule type" value="Genomic_DNA"/>
</dbReference>
<dbReference type="AlphaFoldDB" id="E3KTP9"/>
<protein>
    <submittedName>
        <fullName evidence="2">Uncharacterized protein</fullName>
    </submittedName>
</protein>
<organism evidence="2 3">
    <name type="scientific">Puccinia graminis f. sp. tritici (strain CRL 75-36-700-3 / race SCCL)</name>
    <name type="common">Black stem rust fungus</name>
    <dbReference type="NCBI Taxonomy" id="418459"/>
    <lineage>
        <taxon>Eukaryota</taxon>
        <taxon>Fungi</taxon>
        <taxon>Dikarya</taxon>
        <taxon>Basidiomycota</taxon>
        <taxon>Pucciniomycotina</taxon>
        <taxon>Pucciniomycetes</taxon>
        <taxon>Pucciniales</taxon>
        <taxon>Pucciniaceae</taxon>
        <taxon>Puccinia</taxon>
    </lineage>
</organism>
<reference key="1">
    <citation type="submission" date="2007-01" db="EMBL/GenBank/DDBJ databases">
        <title>The Genome Sequence of Puccinia graminis f. sp. tritici Strain CRL 75-36-700-3.</title>
        <authorList>
            <consortium name="The Broad Institute Genome Sequencing Platform"/>
            <person name="Birren B."/>
            <person name="Lander E."/>
            <person name="Galagan J."/>
            <person name="Nusbaum C."/>
            <person name="Devon K."/>
            <person name="Cuomo C."/>
            <person name="Jaffe D."/>
            <person name="Butler J."/>
            <person name="Alvarez P."/>
            <person name="Gnerre S."/>
            <person name="Grabherr M."/>
            <person name="Mauceli E."/>
            <person name="Brockman W."/>
            <person name="Young S."/>
            <person name="LaButti K."/>
            <person name="Sykes S."/>
            <person name="DeCaprio D."/>
            <person name="Crawford M."/>
            <person name="Koehrsen M."/>
            <person name="Engels R."/>
            <person name="Montgomery P."/>
            <person name="Pearson M."/>
            <person name="Howarth C."/>
            <person name="Larson L."/>
            <person name="White J."/>
            <person name="Zeng Q."/>
            <person name="Kodira C."/>
            <person name="Yandava C."/>
            <person name="Alvarado L."/>
            <person name="O'Leary S."/>
            <person name="Szabo L."/>
            <person name="Dean R."/>
            <person name="Schein J."/>
        </authorList>
    </citation>
    <scope>NUCLEOTIDE SEQUENCE</scope>
    <source>
        <strain>CRL 75-36-700-3</strain>
    </source>
</reference>
<dbReference type="KEGG" id="pgr:PGTG_13536"/>
<gene>
    <name evidence="2" type="ORF">PGTG_13536</name>
</gene>
<feature type="compositionally biased region" description="Acidic residues" evidence="1">
    <location>
        <begin position="110"/>
        <end position="122"/>
    </location>
</feature>
<dbReference type="OrthoDB" id="2512762at2759"/>
<evidence type="ECO:0000313" key="2">
    <source>
        <dbReference type="EMBL" id="EFP87750.1"/>
    </source>
</evidence>
<keyword evidence="3" id="KW-1185">Reference proteome</keyword>
<feature type="region of interest" description="Disordered" evidence="1">
    <location>
        <begin position="105"/>
        <end position="129"/>
    </location>
</feature>
<dbReference type="RefSeq" id="XP_003332169.1">
    <property type="nucleotide sequence ID" value="XM_003332121.1"/>
</dbReference>
<name>E3KTP9_PUCGT</name>
<evidence type="ECO:0000313" key="3">
    <source>
        <dbReference type="Proteomes" id="UP000008783"/>
    </source>
</evidence>
<dbReference type="InParanoid" id="E3KTP9"/>
<dbReference type="VEuPathDB" id="FungiDB:PGTG_13536"/>
<proteinExistence type="predicted"/>
<accession>E3KTP9</accession>
<dbReference type="GeneID" id="10539148"/>
<dbReference type="HOGENOM" id="CLU_1468911_0_0_1"/>
<reference evidence="3" key="2">
    <citation type="journal article" date="2011" name="Proc. Natl. Acad. Sci. U.S.A.">
        <title>Obligate biotrophy features unraveled by the genomic analysis of rust fungi.</title>
        <authorList>
            <person name="Duplessis S."/>
            <person name="Cuomo C.A."/>
            <person name="Lin Y.-C."/>
            <person name="Aerts A."/>
            <person name="Tisserant E."/>
            <person name="Veneault-Fourrey C."/>
            <person name="Joly D.L."/>
            <person name="Hacquard S."/>
            <person name="Amselem J."/>
            <person name="Cantarel B.L."/>
            <person name="Chiu R."/>
            <person name="Coutinho P.M."/>
            <person name="Feau N."/>
            <person name="Field M."/>
            <person name="Frey P."/>
            <person name="Gelhaye E."/>
            <person name="Goldberg J."/>
            <person name="Grabherr M.G."/>
            <person name="Kodira C.D."/>
            <person name="Kohler A."/>
            <person name="Kuees U."/>
            <person name="Lindquist E.A."/>
            <person name="Lucas S.M."/>
            <person name="Mago R."/>
            <person name="Mauceli E."/>
            <person name="Morin E."/>
            <person name="Murat C."/>
            <person name="Pangilinan J.L."/>
            <person name="Park R."/>
            <person name="Pearson M."/>
            <person name="Quesneville H."/>
            <person name="Rouhier N."/>
            <person name="Sakthikumar S."/>
            <person name="Salamov A.A."/>
            <person name="Schmutz J."/>
            <person name="Selles B."/>
            <person name="Shapiro H."/>
            <person name="Tanguay P."/>
            <person name="Tuskan G.A."/>
            <person name="Henrissat B."/>
            <person name="Van de Peer Y."/>
            <person name="Rouze P."/>
            <person name="Ellis J.G."/>
            <person name="Dodds P.N."/>
            <person name="Schein J.E."/>
            <person name="Zhong S."/>
            <person name="Hamelin R.C."/>
            <person name="Grigoriev I.V."/>
            <person name="Szabo L.J."/>
            <person name="Martin F."/>
        </authorList>
    </citation>
    <scope>NUCLEOTIDE SEQUENCE [LARGE SCALE GENOMIC DNA]</scope>
    <source>
        <strain evidence="3">CRL 75-36-700-3 / race SCCL</strain>
    </source>
</reference>
<sequence length="184" mass="20192">MAFVFWFTLDGKRLCRLISNRCGQRRAPIRTASSLMSRWLGAALGLVATITGGFSMPVGPYLPINPQAPLPQCLSSAGRLFSPISQGRNQEADNKILAGFLKNNGGYLDNSEEEEEEDQGEEEPTHPAMKATSGFFQSIPLPFERRKSNQNPAIRFQPTDIVPSANSIQNSFHLSATSDPSHQV</sequence>
<dbReference type="Proteomes" id="UP000008783">
    <property type="component" value="Unassembled WGS sequence"/>
</dbReference>